<dbReference type="InterPro" id="IPR039044">
    <property type="entry name" value="Trm13"/>
</dbReference>
<protein>
    <recommendedName>
        <fullName evidence="12">tRNA:m(4)X modification enzyme TRM13</fullName>
        <ecNumber evidence="12">2.1.1.225</ecNumber>
    </recommendedName>
</protein>
<evidence type="ECO:0000256" key="2">
    <source>
        <dbReference type="ARBA" id="ARBA00022603"/>
    </source>
</evidence>
<comment type="catalytic activity">
    <reaction evidence="9 12">
        <text>cytidine(4) in tRNA(Pro) + S-adenosyl-L-methionine = 2'-O-methylcytidine(4) in tRNA(Pro) + S-adenosyl-L-homocysteine + H(+)</text>
        <dbReference type="Rhea" id="RHEA:32767"/>
        <dbReference type="Rhea" id="RHEA-COMP:10397"/>
        <dbReference type="Rhea" id="RHEA-COMP:10398"/>
        <dbReference type="ChEBI" id="CHEBI:15378"/>
        <dbReference type="ChEBI" id="CHEBI:57856"/>
        <dbReference type="ChEBI" id="CHEBI:59789"/>
        <dbReference type="ChEBI" id="CHEBI:74495"/>
        <dbReference type="ChEBI" id="CHEBI:82748"/>
        <dbReference type="EC" id="2.1.1.225"/>
    </reaction>
</comment>
<dbReference type="Proteomes" id="UP000887567">
    <property type="component" value="Unplaced"/>
</dbReference>
<evidence type="ECO:0000256" key="7">
    <source>
        <dbReference type="ARBA" id="ARBA00022771"/>
    </source>
</evidence>
<name>A0A913X206_EXADI</name>
<dbReference type="PANTHER" id="PTHR12998">
    <property type="entry name" value="TRNA:M(4)X MODIFICATION ENZYME TRM13 HOMOLOG"/>
    <property type="match status" value="1"/>
</dbReference>
<comment type="similarity">
    <text evidence="1 12">Belongs to the methyltransferase TRM13 family.</text>
</comment>
<dbReference type="GO" id="GO:0106050">
    <property type="term" value="F:tRNA 2'-O-methyltransferase activity"/>
    <property type="evidence" value="ECO:0007669"/>
    <property type="project" value="UniProtKB-UniRule"/>
</dbReference>
<reference evidence="14" key="1">
    <citation type="submission" date="2022-11" db="UniProtKB">
        <authorList>
            <consortium name="EnsemblMetazoa"/>
        </authorList>
    </citation>
    <scope>IDENTIFICATION</scope>
</reference>
<dbReference type="InterPro" id="IPR007871">
    <property type="entry name" value="Methyltransferase_TRM13"/>
</dbReference>
<keyword evidence="5 12" id="KW-0819">tRNA processing</keyword>
<keyword evidence="7 12" id="KW-0863">Zinc-finger</keyword>
<dbReference type="EnsemblMetazoa" id="XM_021041744.2">
    <property type="protein sequence ID" value="XP_020897403.1"/>
    <property type="gene ID" value="LOC110236250"/>
</dbReference>
<dbReference type="Pfam" id="PF11722">
    <property type="entry name" value="zf-TRM13_CCCH"/>
    <property type="match status" value="1"/>
</dbReference>
<dbReference type="OrthoDB" id="258806at2759"/>
<feature type="domain" description="CHHC U11-48K-type" evidence="13">
    <location>
        <begin position="53"/>
        <end position="80"/>
    </location>
</feature>
<comment type="function">
    <text evidence="12">tRNA methylase which 2'-O-methylates cytidine(4) in tRNA(Pro) and tRNA(Gly)(GCC), and adenosine(4) in tRNA(His).</text>
</comment>
<evidence type="ECO:0000256" key="6">
    <source>
        <dbReference type="ARBA" id="ARBA00022723"/>
    </source>
</evidence>
<evidence type="ECO:0000313" key="15">
    <source>
        <dbReference type="Proteomes" id="UP000887567"/>
    </source>
</evidence>
<keyword evidence="2 12" id="KW-0489">Methyltransferase</keyword>
<dbReference type="KEGG" id="epa:110236250"/>
<dbReference type="GeneID" id="110236250"/>
<dbReference type="GO" id="GO:0008270">
    <property type="term" value="F:zinc ion binding"/>
    <property type="evidence" value="ECO:0007669"/>
    <property type="project" value="UniProtKB-KW"/>
</dbReference>
<sequence>MADEVEKTATRTTCGFFMARKNRFCKMIVGKGKRYCGEHSHLGGEDKACGRTRIPCPLDPKHTVFEDQLQKHLKRCNVKKKTDVIYFEKNINSGLTDYKPTEGETTPLPDVSLQTVKELINRVKYIHQDNCPEIKESILSHSIFNDELSKSEYGTSALKHLKQQASLIGHLQKLDLLKSDTVYLEFGAGKGKLSHWIQQAIPNASNTEFVLIDRASNRHKFDSSHKRNDQGPDFKRLNLDIEHLNLGKVPLVGKSSKDITAVSKHLCGTATDLTLRCLFETLSDKVCNDNINSSKDSSDHDQSHSKRLKSSPDIKGIAIALCCHHQCYWPHYVGRPFLEGLGFTAVDFHLICCISSWATCGIRPPKSNPDVKENNEESQAKTENITGHVQSLGLSIAEREDIGRQCKRLLDLGRLWYLRTKGMSAKLCYYVDRSVSLENVVLLATEDRLREEDR</sequence>
<evidence type="ECO:0000256" key="5">
    <source>
        <dbReference type="ARBA" id="ARBA00022694"/>
    </source>
</evidence>
<evidence type="ECO:0000256" key="10">
    <source>
        <dbReference type="ARBA" id="ARBA00048635"/>
    </source>
</evidence>
<dbReference type="AlphaFoldDB" id="A0A913X206"/>
<keyword evidence="4 12" id="KW-0949">S-adenosyl-L-methionine</keyword>
<evidence type="ECO:0000256" key="3">
    <source>
        <dbReference type="ARBA" id="ARBA00022679"/>
    </source>
</evidence>
<keyword evidence="15" id="KW-1185">Reference proteome</keyword>
<dbReference type="EC" id="2.1.1.225" evidence="12"/>
<keyword evidence="6 12" id="KW-0479">Metal-binding</keyword>
<evidence type="ECO:0000259" key="13">
    <source>
        <dbReference type="PROSITE" id="PS51800"/>
    </source>
</evidence>
<keyword evidence="8 12" id="KW-0862">Zinc</keyword>
<dbReference type="InterPro" id="IPR021721">
    <property type="entry name" value="Znf_CCCH-type_TRM13"/>
</dbReference>
<dbReference type="InterPro" id="IPR022776">
    <property type="entry name" value="TRM13/UPF0224_CHHC_Znf_dom"/>
</dbReference>
<dbReference type="RefSeq" id="XP_020897403.1">
    <property type="nucleotide sequence ID" value="XM_021041744.2"/>
</dbReference>
<accession>A0A913X206</accession>
<dbReference type="PANTHER" id="PTHR12998:SF0">
    <property type="entry name" value="TRNA:M(4)X MODIFICATION ENZYME TRM13 HOMOLOG"/>
    <property type="match status" value="1"/>
</dbReference>
<comment type="catalytic activity">
    <reaction evidence="11 12">
        <text>adenosine(4) in tRNA(His) + S-adenosyl-L-methionine = 2'-O-methyladenosine(4) in tRNA(His) + S-adenosyl-L-homocysteine + H(+)</text>
        <dbReference type="Rhea" id="RHEA:43196"/>
        <dbReference type="Rhea" id="RHEA-COMP:10401"/>
        <dbReference type="Rhea" id="RHEA-COMP:10402"/>
        <dbReference type="ChEBI" id="CHEBI:15378"/>
        <dbReference type="ChEBI" id="CHEBI:57856"/>
        <dbReference type="ChEBI" id="CHEBI:59789"/>
        <dbReference type="ChEBI" id="CHEBI:74411"/>
        <dbReference type="ChEBI" id="CHEBI:74477"/>
        <dbReference type="EC" id="2.1.1.225"/>
    </reaction>
</comment>
<keyword evidence="3 12" id="KW-0808">Transferase</keyword>
<evidence type="ECO:0000313" key="14">
    <source>
        <dbReference type="EnsemblMetazoa" id="XP_020897403.1"/>
    </source>
</evidence>
<dbReference type="Pfam" id="PF05253">
    <property type="entry name" value="zf-U11-48K"/>
    <property type="match status" value="1"/>
</dbReference>
<evidence type="ECO:0000256" key="4">
    <source>
        <dbReference type="ARBA" id="ARBA00022691"/>
    </source>
</evidence>
<evidence type="ECO:0000256" key="12">
    <source>
        <dbReference type="RuleBase" id="RU367103"/>
    </source>
</evidence>
<dbReference type="GO" id="GO:0030488">
    <property type="term" value="P:tRNA methylation"/>
    <property type="evidence" value="ECO:0007669"/>
    <property type="project" value="InterPro"/>
</dbReference>
<organism evidence="14 15">
    <name type="scientific">Exaiptasia diaphana</name>
    <name type="common">Tropical sea anemone</name>
    <name type="synonym">Aiptasia pulchella</name>
    <dbReference type="NCBI Taxonomy" id="2652724"/>
    <lineage>
        <taxon>Eukaryota</taxon>
        <taxon>Metazoa</taxon>
        <taxon>Cnidaria</taxon>
        <taxon>Anthozoa</taxon>
        <taxon>Hexacorallia</taxon>
        <taxon>Actiniaria</taxon>
        <taxon>Aiptasiidae</taxon>
        <taxon>Exaiptasia</taxon>
    </lineage>
</organism>
<evidence type="ECO:0000256" key="8">
    <source>
        <dbReference type="ARBA" id="ARBA00022833"/>
    </source>
</evidence>
<dbReference type="PROSITE" id="PS51800">
    <property type="entry name" value="ZF_CHHC_U11_48K"/>
    <property type="match status" value="1"/>
</dbReference>
<comment type="catalytic activity">
    <reaction evidence="10 12">
        <text>cytidine(4) in tRNA(Gly)(GCC) + S-adenosyl-L-methionine = 2'-O-methylcytidine(4) in tRNA(Gly)(GCC) + S-adenosyl-L-homocysteine + H(+)</text>
        <dbReference type="Rhea" id="RHEA:43192"/>
        <dbReference type="Rhea" id="RHEA-COMP:10399"/>
        <dbReference type="Rhea" id="RHEA-COMP:10400"/>
        <dbReference type="ChEBI" id="CHEBI:15378"/>
        <dbReference type="ChEBI" id="CHEBI:57856"/>
        <dbReference type="ChEBI" id="CHEBI:59789"/>
        <dbReference type="ChEBI" id="CHEBI:74495"/>
        <dbReference type="ChEBI" id="CHEBI:82748"/>
        <dbReference type="EC" id="2.1.1.225"/>
    </reaction>
</comment>
<evidence type="ECO:0000256" key="9">
    <source>
        <dbReference type="ARBA" id="ARBA00048165"/>
    </source>
</evidence>
<dbReference type="OMA" id="HRCSWRS"/>
<evidence type="ECO:0000256" key="11">
    <source>
        <dbReference type="ARBA" id="ARBA00049393"/>
    </source>
</evidence>
<dbReference type="Pfam" id="PF05206">
    <property type="entry name" value="TRM13"/>
    <property type="match status" value="1"/>
</dbReference>
<evidence type="ECO:0000256" key="1">
    <source>
        <dbReference type="ARBA" id="ARBA00005265"/>
    </source>
</evidence>
<proteinExistence type="inferred from homology"/>